<dbReference type="Pfam" id="PF00788">
    <property type="entry name" value="RA"/>
    <property type="match status" value="1"/>
</dbReference>
<dbReference type="InterPro" id="IPR019804">
    <property type="entry name" value="Ras_G-nucl-exch_fac_CS"/>
</dbReference>
<protein>
    <recommendedName>
        <fullName evidence="9">Ral guanine nucleotide dissociation stimulator-like 2</fullName>
    </recommendedName>
</protein>
<comment type="caution">
    <text evidence="7">The sequence shown here is derived from an EMBL/GenBank/DDBJ whole genome shotgun (WGS) entry which is preliminary data.</text>
</comment>
<dbReference type="SUPFAM" id="SSF48366">
    <property type="entry name" value="Ras GEF"/>
    <property type="match status" value="1"/>
</dbReference>
<dbReference type="CDD" id="cd00155">
    <property type="entry name" value="RasGEF"/>
    <property type="match status" value="1"/>
</dbReference>
<dbReference type="GO" id="GO:0005085">
    <property type="term" value="F:guanyl-nucleotide exchange factor activity"/>
    <property type="evidence" value="ECO:0007669"/>
    <property type="project" value="UniProtKB-KW"/>
</dbReference>
<dbReference type="Gene3D" id="1.10.840.10">
    <property type="entry name" value="Ras guanine-nucleotide exchange factors catalytic domain"/>
    <property type="match status" value="1"/>
</dbReference>
<name>A0AAW0MYB6_9GOBI</name>
<dbReference type="PROSITE" id="PS50009">
    <property type="entry name" value="RASGEF_CAT"/>
    <property type="match status" value="1"/>
</dbReference>
<sequence>MFVCLTLRQVGHCPGCSPPKAQSHWSARLKRPCCWSVLLVTEQLKHGSVLRERGPLFRERGGGYRNGYPSKQTGTVTSPGQGGGPSPSSVRYLRPAAADVRPVIRARGRSWLLVPVESRLWPRSSRAADPEPNPSELTSASREPRSTGHERTGQDRTGQDSRQLFFAVTLDVVGHGSKLSPVCVTVREPGPEVLGTRAAAGVWRKSSVCKLLWDSQIQSHSELCFQRNNVWSSDWSQQDSLREERDVLTNQSGNMLPRNLLRSGGYDLPGVESYALPLIGYRPLSPDSPNSQSVKSVVEVESAQTEGSMKTTWYCPLDLSTVVEEEEDGIIYTVSLKPQHSAPYSPRVQTGASRSQCVKAGTEEKLVLHLLHCFTSGDSSYVTIFLCTYRSFLSTRRVLDILTDRLEDPPGSSESSPTRQAFNRAVCSVFSTWLAEYPEDFRGLEEPSCLLRLAPLLPSTELKARLLQQAEELSERALLSPTHTEESSPAPGPDPARFEPTHILVFPTALIAEQLTRIETELFVRLVPYHCLGSLWSQRDKKGREGQCWSVRATVRQFNRLANTVLASCLWNTHLRSHHRAHLLEKWISVAEECRARKNFSSLYAIVSALQSNPLHRLRRSWEHADREALKKYEELAEIFSDKDNYSHSRELLKRVIKCSYYKVLTTFYFSGGYFQVCKPGQQTEPQEHVQILSPGTVPYLGLFLTDLTMLDTAVKDRLDNGYINFDKRRREFEILAQIRLLQSSCKNCTFPTDQAFVSWYQSVPKLSEADSYRLSNQIEAAGEPGSRGATPSVVITQCSDLSSSRSSLHTDSDSLFDFTSPVNQLLSKLTKHMRSPSVSCLDVDSSPPSSDPSPAVLSPSSPAKSHRRSASCGNNPPGGPQGSGPDMRIIRIRMGLQDGNLYRSILVTSNDKTPAVISSALEKHNKDPGDAGHYELVQLLPEDKELLIPPTGNVFYAMTSSSVDFLLRRRGGNTPLGSQPISTETSATFPRIKAKGGDWCGRCSDSAHTDLEQTFSDAVLDRHAPAPPRQARLPQFEKHCPGSLLATKKNAPQLNSILTLEKWCDIQRSPCDL</sequence>
<dbReference type="InterPro" id="IPR036964">
    <property type="entry name" value="RASGEF_cat_dom_sf"/>
</dbReference>
<keyword evidence="1 2" id="KW-0344">Guanine-nucleotide releasing factor</keyword>
<dbReference type="InterPro" id="IPR008937">
    <property type="entry name" value="Ras-like_GEF"/>
</dbReference>
<dbReference type="PROSITE" id="PS50200">
    <property type="entry name" value="RA"/>
    <property type="match status" value="1"/>
</dbReference>
<dbReference type="Pfam" id="PF00617">
    <property type="entry name" value="RasGEF"/>
    <property type="match status" value="1"/>
</dbReference>
<dbReference type="GO" id="GO:0007265">
    <property type="term" value="P:Ras protein signal transduction"/>
    <property type="evidence" value="ECO:0007669"/>
    <property type="project" value="TreeGrafter"/>
</dbReference>
<evidence type="ECO:0000259" key="6">
    <source>
        <dbReference type="PROSITE" id="PS50212"/>
    </source>
</evidence>
<dbReference type="InterPro" id="IPR001895">
    <property type="entry name" value="RASGEF_cat_dom"/>
</dbReference>
<feature type="domain" description="Ras-GEF" evidence="4">
    <location>
        <begin position="507"/>
        <end position="782"/>
    </location>
</feature>
<dbReference type="PROSITE" id="PS50212">
    <property type="entry name" value="RASGEF_NTER"/>
    <property type="match status" value="1"/>
</dbReference>
<dbReference type="Pfam" id="PF00618">
    <property type="entry name" value="RasGEF_N"/>
    <property type="match status" value="1"/>
</dbReference>
<evidence type="ECO:0000256" key="2">
    <source>
        <dbReference type="PROSITE-ProRule" id="PRU00168"/>
    </source>
</evidence>
<evidence type="ECO:0000313" key="7">
    <source>
        <dbReference type="EMBL" id="KAK7885874.1"/>
    </source>
</evidence>
<dbReference type="InterPro" id="IPR029071">
    <property type="entry name" value="Ubiquitin-like_domsf"/>
</dbReference>
<feature type="compositionally biased region" description="Basic and acidic residues" evidence="3">
    <location>
        <begin position="142"/>
        <end position="159"/>
    </location>
</feature>
<evidence type="ECO:0000256" key="3">
    <source>
        <dbReference type="SAM" id="MobiDB-lite"/>
    </source>
</evidence>
<dbReference type="AlphaFoldDB" id="A0AAW0MYB6"/>
<dbReference type="InterPro" id="IPR023578">
    <property type="entry name" value="Ras_GEF_dom_sf"/>
</dbReference>
<keyword evidence="8" id="KW-1185">Reference proteome</keyword>
<proteinExistence type="predicted"/>
<dbReference type="Proteomes" id="UP001460270">
    <property type="component" value="Unassembled WGS sequence"/>
</dbReference>
<evidence type="ECO:0000256" key="1">
    <source>
        <dbReference type="ARBA" id="ARBA00022658"/>
    </source>
</evidence>
<dbReference type="SMART" id="SM00314">
    <property type="entry name" value="RA"/>
    <property type="match status" value="1"/>
</dbReference>
<reference evidence="8" key="1">
    <citation type="submission" date="2024-04" db="EMBL/GenBank/DDBJ databases">
        <title>Salinicola lusitanus LLJ914,a marine bacterium isolated from the Okinawa Trough.</title>
        <authorList>
            <person name="Li J."/>
        </authorList>
    </citation>
    <scope>NUCLEOTIDE SEQUENCE [LARGE SCALE GENOMIC DNA]</scope>
</reference>
<evidence type="ECO:0000313" key="8">
    <source>
        <dbReference type="Proteomes" id="UP001460270"/>
    </source>
</evidence>
<feature type="domain" description="N-terminal Ras-GEF" evidence="6">
    <location>
        <begin position="354"/>
        <end position="478"/>
    </location>
</feature>
<gene>
    <name evidence="7" type="ORF">WMY93_025495</name>
</gene>
<feature type="region of interest" description="Disordered" evidence="3">
    <location>
        <begin position="123"/>
        <end position="160"/>
    </location>
</feature>
<dbReference type="CDD" id="cd17211">
    <property type="entry name" value="RA_RGL2"/>
    <property type="match status" value="1"/>
</dbReference>
<dbReference type="SMART" id="SM00229">
    <property type="entry name" value="RasGEFN"/>
    <property type="match status" value="1"/>
</dbReference>
<dbReference type="CDD" id="cd06224">
    <property type="entry name" value="REM"/>
    <property type="match status" value="1"/>
</dbReference>
<dbReference type="InterPro" id="IPR000651">
    <property type="entry name" value="Ras-like_Gua-exchang_fac_N"/>
</dbReference>
<dbReference type="Gene3D" id="1.20.870.10">
    <property type="entry name" value="Son of sevenless (SoS) protein Chain: S domain 1"/>
    <property type="match status" value="1"/>
</dbReference>
<dbReference type="SMART" id="SM00147">
    <property type="entry name" value="RasGEF"/>
    <property type="match status" value="1"/>
</dbReference>
<dbReference type="InterPro" id="IPR000159">
    <property type="entry name" value="RA_dom"/>
</dbReference>
<feature type="domain" description="Ras-associating" evidence="5">
    <location>
        <begin position="887"/>
        <end position="973"/>
    </location>
</feature>
<dbReference type="SUPFAM" id="SSF54236">
    <property type="entry name" value="Ubiquitin-like"/>
    <property type="match status" value="1"/>
</dbReference>
<evidence type="ECO:0000259" key="4">
    <source>
        <dbReference type="PROSITE" id="PS50009"/>
    </source>
</evidence>
<organism evidence="7 8">
    <name type="scientific">Mugilogobius chulae</name>
    <name type="common">yellowstripe goby</name>
    <dbReference type="NCBI Taxonomy" id="88201"/>
    <lineage>
        <taxon>Eukaryota</taxon>
        <taxon>Metazoa</taxon>
        <taxon>Chordata</taxon>
        <taxon>Craniata</taxon>
        <taxon>Vertebrata</taxon>
        <taxon>Euteleostomi</taxon>
        <taxon>Actinopterygii</taxon>
        <taxon>Neopterygii</taxon>
        <taxon>Teleostei</taxon>
        <taxon>Neoteleostei</taxon>
        <taxon>Acanthomorphata</taxon>
        <taxon>Gobiaria</taxon>
        <taxon>Gobiiformes</taxon>
        <taxon>Gobioidei</taxon>
        <taxon>Gobiidae</taxon>
        <taxon>Gobionellinae</taxon>
        <taxon>Mugilogobius</taxon>
    </lineage>
</organism>
<dbReference type="Gene3D" id="3.10.20.90">
    <property type="entry name" value="Phosphatidylinositol 3-kinase Catalytic Subunit, Chain A, domain 1"/>
    <property type="match status" value="1"/>
</dbReference>
<dbReference type="EMBL" id="JBBPFD010000019">
    <property type="protein sequence ID" value="KAK7885874.1"/>
    <property type="molecule type" value="Genomic_DNA"/>
</dbReference>
<feature type="region of interest" description="Disordered" evidence="3">
    <location>
        <begin position="58"/>
        <end position="91"/>
    </location>
</feature>
<accession>A0AAW0MYB6</accession>
<dbReference type="PANTHER" id="PTHR23113">
    <property type="entry name" value="GUANINE NUCLEOTIDE EXCHANGE FACTOR"/>
    <property type="match status" value="1"/>
</dbReference>
<feature type="region of interest" description="Disordered" evidence="3">
    <location>
        <begin position="839"/>
        <end position="888"/>
    </location>
</feature>
<feature type="compositionally biased region" description="Low complexity" evidence="3">
    <location>
        <begin position="839"/>
        <end position="864"/>
    </location>
</feature>
<dbReference type="GO" id="GO:0005886">
    <property type="term" value="C:plasma membrane"/>
    <property type="evidence" value="ECO:0007669"/>
    <property type="project" value="TreeGrafter"/>
</dbReference>
<evidence type="ECO:0000259" key="5">
    <source>
        <dbReference type="PROSITE" id="PS50200"/>
    </source>
</evidence>
<feature type="region of interest" description="Disordered" evidence="3">
    <location>
        <begin position="477"/>
        <end position="497"/>
    </location>
</feature>
<dbReference type="PROSITE" id="PS00720">
    <property type="entry name" value="RASGEF"/>
    <property type="match status" value="1"/>
</dbReference>
<evidence type="ECO:0008006" key="9">
    <source>
        <dbReference type="Google" id="ProtNLM"/>
    </source>
</evidence>
<dbReference type="PANTHER" id="PTHR23113:SF350">
    <property type="entry name" value="RAL GUANINE NUCLEOTIDE DISSOCIATION STIMULATOR-LIKE 2 ISOFORM X1"/>
    <property type="match status" value="1"/>
</dbReference>